<evidence type="ECO:0000256" key="4">
    <source>
        <dbReference type="ARBA" id="ARBA00022723"/>
    </source>
</evidence>
<feature type="signal peptide" evidence="17">
    <location>
        <begin position="1"/>
        <end position="20"/>
    </location>
</feature>
<keyword evidence="11" id="KW-0119">Carbohydrate metabolism</keyword>
<dbReference type="InterPro" id="IPR000254">
    <property type="entry name" value="CBD"/>
</dbReference>
<evidence type="ECO:0000256" key="9">
    <source>
        <dbReference type="ARBA" id="ARBA00023033"/>
    </source>
</evidence>
<feature type="chain" id="PRO_5047132534" description="lytic cellulose monooxygenase (C4-dehydrogenating)" evidence="17">
    <location>
        <begin position="21"/>
        <end position="335"/>
    </location>
</feature>
<dbReference type="PANTHER" id="PTHR33353:SF34">
    <property type="entry name" value="ENDO-BETA-1,4-GLUCANASE D"/>
    <property type="match status" value="1"/>
</dbReference>
<dbReference type="PROSITE" id="PS51164">
    <property type="entry name" value="CBM1_2"/>
    <property type="match status" value="1"/>
</dbReference>
<comment type="caution">
    <text evidence="19">The sequence shown here is derived from an EMBL/GenBank/DDBJ whole genome shotgun (WGS) entry which is preliminary data.</text>
</comment>
<evidence type="ECO:0000256" key="1">
    <source>
        <dbReference type="ARBA" id="ARBA00001973"/>
    </source>
</evidence>
<evidence type="ECO:0000256" key="2">
    <source>
        <dbReference type="ARBA" id="ARBA00004613"/>
    </source>
</evidence>
<keyword evidence="9" id="KW-0503">Monooxygenase</keyword>
<comment type="similarity">
    <text evidence="13">Belongs to the polysaccharide monooxygenase AA9 family.</text>
</comment>
<evidence type="ECO:0000256" key="11">
    <source>
        <dbReference type="ARBA" id="ARBA00023277"/>
    </source>
</evidence>
<keyword evidence="3" id="KW-0964">Secreted</keyword>
<keyword evidence="7" id="KW-0560">Oxidoreductase</keyword>
<keyword evidence="5 17" id="KW-0732">Signal</keyword>
<dbReference type="EMBL" id="JAQQWM010000003">
    <property type="protein sequence ID" value="KAK8071611.1"/>
    <property type="molecule type" value="Genomic_DNA"/>
</dbReference>
<reference evidence="19 20" key="1">
    <citation type="submission" date="2023-01" db="EMBL/GenBank/DDBJ databases">
        <title>Analysis of 21 Apiospora genomes using comparative genomics revels a genus with tremendous synthesis potential of carbohydrate active enzymes and secondary metabolites.</title>
        <authorList>
            <person name="Sorensen T."/>
        </authorList>
    </citation>
    <scope>NUCLEOTIDE SEQUENCE [LARGE SCALE GENOMIC DNA]</scope>
    <source>
        <strain evidence="19 20">CBS 83171</strain>
    </source>
</reference>
<feature type="domain" description="CBM1" evidence="18">
    <location>
        <begin position="299"/>
        <end position="335"/>
    </location>
</feature>
<evidence type="ECO:0000256" key="7">
    <source>
        <dbReference type="ARBA" id="ARBA00023002"/>
    </source>
</evidence>
<evidence type="ECO:0000256" key="17">
    <source>
        <dbReference type="SAM" id="SignalP"/>
    </source>
</evidence>
<feature type="compositionally biased region" description="Gly residues" evidence="16">
    <location>
        <begin position="251"/>
        <end position="273"/>
    </location>
</feature>
<evidence type="ECO:0000256" key="5">
    <source>
        <dbReference type="ARBA" id="ARBA00022729"/>
    </source>
</evidence>
<keyword evidence="20" id="KW-1185">Reference proteome</keyword>
<evidence type="ECO:0000256" key="16">
    <source>
        <dbReference type="SAM" id="MobiDB-lite"/>
    </source>
</evidence>
<dbReference type="CDD" id="cd21175">
    <property type="entry name" value="LPMO_AA9"/>
    <property type="match status" value="1"/>
</dbReference>
<comment type="catalytic activity">
    <reaction evidence="14">
        <text>[(1-&gt;4)-beta-D-glucosyl]n+m + reduced acceptor + O2 = 4-dehydro-beta-D-glucosyl-[(1-&gt;4)-beta-D-glucosyl]n-1 + [(1-&gt;4)-beta-D-glucosyl]m + acceptor + H2O.</text>
        <dbReference type="EC" id="1.14.99.56"/>
    </reaction>
</comment>
<organism evidence="19 20">
    <name type="scientific">Apiospora saccharicola</name>
    <dbReference type="NCBI Taxonomy" id="335842"/>
    <lineage>
        <taxon>Eukaryota</taxon>
        <taxon>Fungi</taxon>
        <taxon>Dikarya</taxon>
        <taxon>Ascomycota</taxon>
        <taxon>Pezizomycotina</taxon>
        <taxon>Sordariomycetes</taxon>
        <taxon>Xylariomycetidae</taxon>
        <taxon>Amphisphaeriales</taxon>
        <taxon>Apiosporaceae</taxon>
        <taxon>Apiospora</taxon>
    </lineage>
</organism>
<dbReference type="SUPFAM" id="SSF57180">
    <property type="entry name" value="Cellulose-binding domain"/>
    <property type="match status" value="1"/>
</dbReference>
<proteinExistence type="inferred from homology"/>
<evidence type="ECO:0000256" key="12">
    <source>
        <dbReference type="ARBA" id="ARBA00023326"/>
    </source>
</evidence>
<keyword evidence="19" id="KW-0378">Hydrolase</keyword>
<dbReference type="EC" id="1.14.99.56" evidence="15"/>
<keyword evidence="10" id="KW-1015">Disulfide bond</keyword>
<evidence type="ECO:0000256" key="13">
    <source>
        <dbReference type="ARBA" id="ARBA00044502"/>
    </source>
</evidence>
<comment type="subcellular location">
    <subcellularLocation>
        <location evidence="2">Secreted</location>
    </subcellularLocation>
</comment>
<dbReference type="InterPro" id="IPR035971">
    <property type="entry name" value="CBD_sf"/>
</dbReference>
<dbReference type="Proteomes" id="UP001446871">
    <property type="component" value="Unassembled WGS sequence"/>
</dbReference>
<evidence type="ECO:0000259" key="18">
    <source>
        <dbReference type="PROSITE" id="PS51164"/>
    </source>
</evidence>
<evidence type="ECO:0000256" key="8">
    <source>
        <dbReference type="ARBA" id="ARBA00023008"/>
    </source>
</evidence>
<evidence type="ECO:0000256" key="3">
    <source>
        <dbReference type="ARBA" id="ARBA00022525"/>
    </source>
</evidence>
<gene>
    <name evidence="19" type="ORF">PG996_004959</name>
</gene>
<evidence type="ECO:0000256" key="6">
    <source>
        <dbReference type="ARBA" id="ARBA00023001"/>
    </source>
</evidence>
<dbReference type="Gene3D" id="2.70.50.70">
    <property type="match status" value="1"/>
</dbReference>
<accession>A0ABR1VK48</accession>
<keyword evidence="4" id="KW-0479">Metal-binding</keyword>
<evidence type="ECO:0000256" key="15">
    <source>
        <dbReference type="ARBA" id="ARBA00047174"/>
    </source>
</evidence>
<evidence type="ECO:0000256" key="10">
    <source>
        <dbReference type="ARBA" id="ARBA00023157"/>
    </source>
</evidence>
<sequence>MHSTLSIAAFAAPLLQLAFAHGHVAGVKVNGGAWVQGCDPNWYYQPSGAAPNTPGWKALNQDNGFVSPDAFKSSDIACHKSAKAGETYINANAGDTLTMYWNTWPDTHKGPIINYLAQCSGECTSASPGSLSFTKISQAAYISGSNPGTWVTDTMISKNFTSEVQIPSSLKAGNYVLRHEIIALHAAGNPNGAQAYPQCLNIKVGSGGSSGLSGGVPATSLYTATDPGILFSLYGAFSSYPIPGPAVNGGGGGGGGGNGGGGGGNGGGNGGGSQPQPAPTTLISTTAAPAPTGGNGGGCSVAKYQQCGGQGYSGCTVCASGSSCNKQNDYYHQCM</sequence>
<name>A0ABR1VK48_9PEZI</name>
<dbReference type="PANTHER" id="PTHR33353">
    <property type="entry name" value="PUTATIVE (AFU_ORTHOLOGUE AFUA_1G12560)-RELATED"/>
    <property type="match status" value="1"/>
</dbReference>
<feature type="region of interest" description="Disordered" evidence="16">
    <location>
        <begin position="251"/>
        <end position="289"/>
    </location>
</feature>
<keyword evidence="6" id="KW-0136">Cellulose degradation</keyword>
<dbReference type="PROSITE" id="PS00562">
    <property type="entry name" value="CBM1_1"/>
    <property type="match status" value="1"/>
</dbReference>
<evidence type="ECO:0000313" key="19">
    <source>
        <dbReference type="EMBL" id="KAK8071611.1"/>
    </source>
</evidence>
<keyword evidence="8" id="KW-0186">Copper</keyword>
<dbReference type="Pfam" id="PF03443">
    <property type="entry name" value="AA9"/>
    <property type="match status" value="1"/>
</dbReference>
<dbReference type="InterPro" id="IPR005103">
    <property type="entry name" value="AA9_LPMO"/>
</dbReference>
<comment type="cofactor">
    <cofactor evidence="1">
        <name>Cu(2+)</name>
        <dbReference type="ChEBI" id="CHEBI:29036"/>
    </cofactor>
</comment>
<evidence type="ECO:0000256" key="14">
    <source>
        <dbReference type="ARBA" id="ARBA00045077"/>
    </source>
</evidence>
<dbReference type="GO" id="GO:0016787">
    <property type="term" value="F:hydrolase activity"/>
    <property type="evidence" value="ECO:0007669"/>
    <property type="project" value="UniProtKB-KW"/>
</dbReference>
<keyword evidence="12" id="KW-0624">Polysaccharide degradation</keyword>
<dbReference type="Pfam" id="PF00734">
    <property type="entry name" value="CBM_1"/>
    <property type="match status" value="1"/>
</dbReference>
<dbReference type="InterPro" id="IPR049892">
    <property type="entry name" value="AA9"/>
</dbReference>
<dbReference type="SMART" id="SM00236">
    <property type="entry name" value="fCBD"/>
    <property type="match status" value="1"/>
</dbReference>
<evidence type="ECO:0000313" key="20">
    <source>
        <dbReference type="Proteomes" id="UP001446871"/>
    </source>
</evidence>
<protein>
    <recommendedName>
        <fullName evidence="15">lytic cellulose monooxygenase (C4-dehydrogenating)</fullName>
        <ecNumber evidence="15">1.14.99.56</ecNumber>
    </recommendedName>
</protein>